<gene>
    <name evidence="1" type="ORF">OMO38_15050</name>
</gene>
<dbReference type="RefSeq" id="WP_264751013.1">
    <property type="nucleotide sequence ID" value="NZ_JAPDHW010000011.1"/>
</dbReference>
<sequence length="202" mass="22710">MRRDAEAFASFGLDETKFAELEARITAFSNLVTDIEKSNEQVQITEQKDLKAEELRTAIRSVMTRVAQKYGAGSARYANYGSDSLAKQNDADLLVTAKRVVRVGTANLNDLAGEGLQVSHLNKITELNDEFNVLLIDQKLKIGERDIQQEDRVEDGNKIYLLLTKYTQTGQDIWESSDVAKYNDYIIYNTPSGEEPPEDPQV</sequence>
<dbReference type="Proteomes" id="UP001163731">
    <property type="component" value="Unassembled WGS sequence"/>
</dbReference>
<dbReference type="EMBL" id="JAPDHW010000011">
    <property type="protein sequence ID" value="MCW3169841.1"/>
    <property type="molecule type" value="Genomic_DNA"/>
</dbReference>
<keyword evidence="2" id="KW-1185">Reference proteome</keyword>
<accession>A0ABT3I1C3</accession>
<evidence type="ECO:0000313" key="2">
    <source>
        <dbReference type="Proteomes" id="UP001163731"/>
    </source>
</evidence>
<reference evidence="1" key="1">
    <citation type="submission" date="2022-10" db="EMBL/GenBank/DDBJ databases">
        <title>Chryseobacterium babae sp. nov. isolated from the gut of the beetle Oryctes rhinoceros, and Chryseobacterium kimseyorum sp. nov., isolated from a stick insect rearing cage.</title>
        <authorList>
            <person name="Shelomi M."/>
            <person name="Han C.-J."/>
            <person name="Chen W.-M."/>
            <person name="Chen H.-K."/>
            <person name="Liaw S.-J."/>
            <person name="Muhle E."/>
            <person name="Clermont D."/>
        </authorList>
    </citation>
    <scope>NUCLEOTIDE SEQUENCE</scope>
    <source>
        <strain evidence="1">09-1422</strain>
    </source>
</reference>
<proteinExistence type="predicted"/>
<name>A0ABT3I1C3_9FLAO</name>
<organism evidence="1 2">
    <name type="scientific">Chryseobacterium kimseyorum</name>
    <dbReference type="NCBI Taxonomy" id="2984028"/>
    <lineage>
        <taxon>Bacteria</taxon>
        <taxon>Pseudomonadati</taxon>
        <taxon>Bacteroidota</taxon>
        <taxon>Flavobacteriia</taxon>
        <taxon>Flavobacteriales</taxon>
        <taxon>Weeksellaceae</taxon>
        <taxon>Chryseobacterium group</taxon>
        <taxon>Chryseobacterium</taxon>
    </lineage>
</organism>
<comment type="caution">
    <text evidence="1">The sequence shown here is derived from an EMBL/GenBank/DDBJ whole genome shotgun (WGS) entry which is preliminary data.</text>
</comment>
<evidence type="ECO:0000313" key="1">
    <source>
        <dbReference type="EMBL" id="MCW3169841.1"/>
    </source>
</evidence>
<protein>
    <submittedName>
        <fullName evidence="1">Uncharacterized protein</fullName>
    </submittedName>
</protein>